<evidence type="ECO:0000313" key="1">
    <source>
        <dbReference type="EMBL" id="KAI3820340.1"/>
    </source>
</evidence>
<protein>
    <submittedName>
        <fullName evidence="1">Uncharacterized protein</fullName>
    </submittedName>
</protein>
<proteinExistence type="predicted"/>
<comment type="caution">
    <text evidence="1">The sequence shown here is derived from an EMBL/GenBank/DDBJ whole genome shotgun (WGS) entry which is preliminary data.</text>
</comment>
<dbReference type="EMBL" id="CM042020">
    <property type="protein sequence ID" value="KAI3820340.1"/>
    <property type="molecule type" value="Genomic_DNA"/>
</dbReference>
<organism evidence="1 2">
    <name type="scientific">Smallanthus sonchifolius</name>
    <dbReference type="NCBI Taxonomy" id="185202"/>
    <lineage>
        <taxon>Eukaryota</taxon>
        <taxon>Viridiplantae</taxon>
        <taxon>Streptophyta</taxon>
        <taxon>Embryophyta</taxon>
        <taxon>Tracheophyta</taxon>
        <taxon>Spermatophyta</taxon>
        <taxon>Magnoliopsida</taxon>
        <taxon>eudicotyledons</taxon>
        <taxon>Gunneridae</taxon>
        <taxon>Pentapetalae</taxon>
        <taxon>asterids</taxon>
        <taxon>campanulids</taxon>
        <taxon>Asterales</taxon>
        <taxon>Asteraceae</taxon>
        <taxon>Asteroideae</taxon>
        <taxon>Heliantheae alliance</taxon>
        <taxon>Millerieae</taxon>
        <taxon>Smallanthus</taxon>
    </lineage>
</organism>
<reference evidence="2" key="1">
    <citation type="journal article" date="2022" name="Mol. Ecol. Resour.">
        <title>The genomes of chicory, endive, great burdock and yacon provide insights into Asteraceae palaeo-polyploidization history and plant inulin production.</title>
        <authorList>
            <person name="Fan W."/>
            <person name="Wang S."/>
            <person name="Wang H."/>
            <person name="Wang A."/>
            <person name="Jiang F."/>
            <person name="Liu H."/>
            <person name="Zhao H."/>
            <person name="Xu D."/>
            <person name="Zhang Y."/>
        </authorList>
    </citation>
    <scope>NUCLEOTIDE SEQUENCE [LARGE SCALE GENOMIC DNA]</scope>
    <source>
        <strain evidence="2">cv. Yunnan</strain>
    </source>
</reference>
<name>A0ACB9JLC1_9ASTR</name>
<accession>A0ACB9JLC1</accession>
<keyword evidence="2" id="KW-1185">Reference proteome</keyword>
<gene>
    <name evidence="1" type="ORF">L1987_07886</name>
</gene>
<evidence type="ECO:0000313" key="2">
    <source>
        <dbReference type="Proteomes" id="UP001056120"/>
    </source>
</evidence>
<dbReference type="Proteomes" id="UP001056120">
    <property type="component" value="Linkage Group LG03"/>
</dbReference>
<reference evidence="1 2" key="2">
    <citation type="journal article" date="2022" name="Mol. Ecol. Resour.">
        <title>The genomes of chicory, endive, great burdock and yacon provide insights into Asteraceae paleo-polyploidization history and plant inulin production.</title>
        <authorList>
            <person name="Fan W."/>
            <person name="Wang S."/>
            <person name="Wang H."/>
            <person name="Wang A."/>
            <person name="Jiang F."/>
            <person name="Liu H."/>
            <person name="Zhao H."/>
            <person name="Xu D."/>
            <person name="Zhang Y."/>
        </authorList>
    </citation>
    <scope>NUCLEOTIDE SEQUENCE [LARGE SCALE GENOMIC DNA]</scope>
    <source>
        <strain evidence="2">cv. Yunnan</strain>
        <tissue evidence="1">Leaves</tissue>
    </source>
</reference>
<sequence length="85" mass="8727">MVVVCIGITMRVLLGVPKDEGSEGVASSRQKCVGTKKGKKEGAVGWDAMAERAVDGYGGGGGGTDFTVVMSFTVVEIKKVYGGGR</sequence>